<feature type="domain" description="SHS2" evidence="8">
    <location>
        <begin position="7"/>
        <end position="194"/>
    </location>
</feature>
<name>A0A0U2YZ13_9BACL</name>
<sequence>MSQSELYVSLDIGSSSVKVLIGEMTNKSLHVIGVGNVKSNGIKKGAIVDIDATVQSIKKAVDQAERMIGKEIHEVVLGIPANQVALQPVKGIVAVNSENREITDEDLERVLEAAQVMSIPPERELVNIIPEEYVVDHLGEIKDPRGMIGIRLEMDGTMVTTSKTVLHNVLRCVERAGLEIREIYVQPLVAGSYALTEDEKNHGTACIDIGGGSTSIAVFRDGHLRAASVIPVGGDHVTKDLSIVLKTPTEQAEKIKLEHGHAFFDDASEEEVFEVPVIGSDSREQYSQKYISEIIGVRMEELFELILDELYRLGVDELPGGVVLTGGMAKMDGLPELARSILQTRVRLFTPEFIGVREPQYTTAVGLIQYAYAEDLFYGNVGHSSAATHSQKPEYVEQQPKKQKQPKQPKQDNEGVVSKAKKMFDRFFE</sequence>
<evidence type="ECO:0000256" key="2">
    <source>
        <dbReference type="ARBA" id="ARBA00022618"/>
    </source>
</evidence>
<comment type="function">
    <text evidence="5 6">Cell division protein that is involved in the assembly of the Z ring. May serve as a membrane anchor for the Z ring.</text>
</comment>
<accession>A0A0U2YZ13</accession>
<dbReference type="GO" id="GO:0043093">
    <property type="term" value="P:FtsZ-dependent cytokinesis"/>
    <property type="evidence" value="ECO:0007669"/>
    <property type="project" value="UniProtKB-UniRule"/>
</dbReference>
<dbReference type="Gene3D" id="3.30.1490.110">
    <property type="match status" value="1"/>
</dbReference>
<keyword evidence="4 5" id="KW-0131">Cell cycle</keyword>
<evidence type="ECO:0000256" key="1">
    <source>
        <dbReference type="ARBA" id="ARBA00022475"/>
    </source>
</evidence>
<evidence type="ECO:0000256" key="3">
    <source>
        <dbReference type="ARBA" id="ARBA00023136"/>
    </source>
</evidence>
<evidence type="ECO:0000313" key="10">
    <source>
        <dbReference type="Proteomes" id="UP000067683"/>
    </source>
</evidence>
<dbReference type="KEGG" id="prt:AUC31_17015"/>
<dbReference type="CDD" id="cd24048">
    <property type="entry name" value="ASKHA_NBD_FtsA"/>
    <property type="match status" value="1"/>
</dbReference>
<dbReference type="InterPro" id="IPR020823">
    <property type="entry name" value="Cell_div_FtsA"/>
</dbReference>
<reference evidence="9" key="1">
    <citation type="submission" date="2016-01" db="EMBL/GenBank/DDBJ databases">
        <title>Complete genome of Planococcus rifietoensis type strain M8.</title>
        <authorList>
            <person name="See-Too W.S."/>
        </authorList>
    </citation>
    <scope>NUCLEOTIDE SEQUENCE [LARGE SCALE GENOMIC DNA]</scope>
    <source>
        <strain evidence="9">M8</strain>
    </source>
</reference>
<proteinExistence type="inferred from homology"/>
<dbReference type="SMART" id="SM00842">
    <property type="entry name" value="FtsA"/>
    <property type="match status" value="1"/>
</dbReference>
<dbReference type="InterPro" id="IPR043129">
    <property type="entry name" value="ATPase_NBD"/>
</dbReference>
<dbReference type="InterPro" id="IPR050696">
    <property type="entry name" value="FtsA/MreB"/>
</dbReference>
<keyword evidence="1 5" id="KW-1003">Cell membrane</keyword>
<dbReference type="NCBIfam" id="TIGR01174">
    <property type="entry name" value="ftsA"/>
    <property type="match status" value="1"/>
</dbReference>
<evidence type="ECO:0000313" key="9">
    <source>
        <dbReference type="EMBL" id="ALS76814.1"/>
    </source>
</evidence>
<comment type="similarity">
    <text evidence="5 6">Belongs to the FtsA/MreB family.</text>
</comment>
<evidence type="ECO:0000256" key="7">
    <source>
        <dbReference type="SAM" id="MobiDB-lite"/>
    </source>
</evidence>
<comment type="subunit">
    <text evidence="5">Self-interacts. Interacts with FtsZ.</text>
</comment>
<dbReference type="GO" id="GO:0009898">
    <property type="term" value="C:cytoplasmic side of plasma membrane"/>
    <property type="evidence" value="ECO:0007669"/>
    <property type="project" value="UniProtKB-UniRule"/>
</dbReference>
<evidence type="ECO:0000256" key="4">
    <source>
        <dbReference type="ARBA" id="ARBA00023306"/>
    </source>
</evidence>
<dbReference type="Proteomes" id="UP000067683">
    <property type="component" value="Chromosome"/>
</dbReference>
<dbReference type="InterPro" id="IPR003494">
    <property type="entry name" value="SHS2_FtsA"/>
</dbReference>
<protein>
    <recommendedName>
        <fullName evidence="5 6">Cell division protein FtsA</fullName>
    </recommendedName>
</protein>
<keyword evidence="2 5" id="KW-0132">Cell division</keyword>
<gene>
    <name evidence="5" type="primary">ftsA</name>
    <name evidence="9" type="ORF">AUC31_17015</name>
</gene>
<dbReference type="SUPFAM" id="SSF53067">
    <property type="entry name" value="Actin-like ATPase domain"/>
    <property type="match status" value="2"/>
</dbReference>
<evidence type="ECO:0000256" key="6">
    <source>
        <dbReference type="PIRNR" id="PIRNR003101"/>
    </source>
</evidence>
<dbReference type="PANTHER" id="PTHR32432">
    <property type="entry name" value="CELL DIVISION PROTEIN FTSA-RELATED"/>
    <property type="match status" value="1"/>
</dbReference>
<dbReference type="AlphaFoldDB" id="A0A0U2YZ13"/>
<dbReference type="Pfam" id="PF02491">
    <property type="entry name" value="SHS2_FTSA"/>
    <property type="match status" value="1"/>
</dbReference>
<dbReference type="PIRSF" id="PIRSF003101">
    <property type="entry name" value="FtsA"/>
    <property type="match status" value="1"/>
</dbReference>
<dbReference type="STRING" id="200991.AUC31_17015"/>
<evidence type="ECO:0000259" key="8">
    <source>
        <dbReference type="SMART" id="SM00842"/>
    </source>
</evidence>
<dbReference type="Gene3D" id="3.30.420.40">
    <property type="match status" value="2"/>
</dbReference>
<dbReference type="FunFam" id="3.30.1490.110:FF:000003">
    <property type="entry name" value="Cell division protein FtsA"/>
    <property type="match status" value="1"/>
</dbReference>
<keyword evidence="3 5" id="KW-0472">Membrane</keyword>
<dbReference type="PANTHER" id="PTHR32432:SF4">
    <property type="entry name" value="CELL DIVISION PROTEIN FTSA"/>
    <property type="match status" value="1"/>
</dbReference>
<feature type="region of interest" description="Disordered" evidence="7">
    <location>
        <begin position="384"/>
        <end position="417"/>
    </location>
</feature>
<organism evidence="9 10">
    <name type="scientific">Planococcus rifietoensis</name>
    <dbReference type="NCBI Taxonomy" id="200991"/>
    <lineage>
        <taxon>Bacteria</taxon>
        <taxon>Bacillati</taxon>
        <taxon>Bacillota</taxon>
        <taxon>Bacilli</taxon>
        <taxon>Bacillales</taxon>
        <taxon>Caryophanaceae</taxon>
        <taxon>Planococcus</taxon>
    </lineage>
</organism>
<comment type="subcellular location">
    <subcellularLocation>
        <location evidence="5">Cell membrane</location>
        <topology evidence="5">Peripheral membrane protein</topology>
        <orientation evidence="5">Cytoplasmic side</orientation>
    </subcellularLocation>
    <text evidence="5">Localizes to the Z ring in an FtsZ-dependent manner. Targeted to the membrane through a conserved C-terminal amphipathic helix.</text>
</comment>
<dbReference type="HAMAP" id="MF_02033">
    <property type="entry name" value="FtsA"/>
    <property type="match status" value="1"/>
</dbReference>
<evidence type="ECO:0000256" key="5">
    <source>
        <dbReference type="HAMAP-Rule" id="MF_02033"/>
    </source>
</evidence>
<dbReference type="EMBL" id="CP013659">
    <property type="protein sequence ID" value="ALS76814.1"/>
    <property type="molecule type" value="Genomic_DNA"/>
</dbReference>
<keyword evidence="10" id="KW-1185">Reference proteome</keyword>
<dbReference type="RefSeq" id="WP_058383515.1">
    <property type="nucleotide sequence ID" value="NZ_CP013659.2"/>
</dbReference>
<dbReference type="GO" id="GO:0032153">
    <property type="term" value="C:cell division site"/>
    <property type="evidence" value="ECO:0007669"/>
    <property type="project" value="UniProtKB-UniRule"/>
</dbReference>
<dbReference type="OrthoDB" id="9768127at2"/>
<dbReference type="Pfam" id="PF14450">
    <property type="entry name" value="FtsA"/>
    <property type="match status" value="2"/>
</dbReference>